<dbReference type="GO" id="GO:0016787">
    <property type="term" value="F:hydrolase activity"/>
    <property type="evidence" value="ECO:0007669"/>
    <property type="project" value="InterPro"/>
</dbReference>
<evidence type="ECO:0000313" key="3">
    <source>
        <dbReference type="Proteomes" id="UP000070589"/>
    </source>
</evidence>
<gene>
    <name evidence="2" type="ORF">AKJ62_02185</name>
</gene>
<name>A0A133U6Q8_9EURY</name>
<dbReference type="Gene3D" id="3.30.420.190">
    <property type="entry name" value="conserved archaeal protein q6m145"/>
    <property type="match status" value="1"/>
</dbReference>
<dbReference type="AlphaFoldDB" id="A0A133U6Q8"/>
<feature type="domain" description="Hydantoinase A/oxoprolinase" evidence="1">
    <location>
        <begin position="56"/>
        <end position="314"/>
    </location>
</feature>
<dbReference type="Proteomes" id="UP000070589">
    <property type="component" value="Unassembled WGS sequence"/>
</dbReference>
<dbReference type="Gene3D" id="3.30.420.40">
    <property type="match status" value="1"/>
</dbReference>
<evidence type="ECO:0000259" key="1">
    <source>
        <dbReference type="Pfam" id="PF01968"/>
    </source>
</evidence>
<dbReference type="InterPro" id="IPR002821">
    <property type="entry name" value="Hydantoinase_A"/>
</dbReference>
<dbReference type="EMBL" id="LHXL01000020">
    <property type="protein sequence ID" value="KXA89873.1"/>
    <property type="molecule type" value="Genomic_DNA"/>
</dbReference>
<proteinExistence type="predicted"/>
<dbReference type="SUPFAM" id="SSF53067">
    <property type="entry name" value="Actin-like ATPase domain"/>
    <property type="match status" value="1"/>
</dbReference>
<sequence>MQMFSLGLDVGGANTKAVLFDNGKLEKHWLEYIPLWKNLKGLKEFLENVRQSVRPRVVGVTMSGELSDVFESKREGVRRIVGVVSDVFSGEKVYYFSLKGNLVSERKALESPYLLSASNWVSSGLLAGREYPECLLIDVGSTTTDLVPINGGKPDPSGWSDYERLQTKELIYTGILRTPPPFLKSKVTVDGKQVGISYEYFANMADVYRVLGLLAEEDYTCETPDGRGMGKEECMRRLARLICSDLEELGEEKIIDIAEDFRRAQILQVKEGILEVANSHDVDNSTPVIVTGMGDDILGKKAAEAAGFEEIIRMSSVYGEVASLMTPAFSLGLLVSEEALNEGRD</sequence>
<keyword evidence="3" id="KW-1185">Reference proteome</keyword>
<reference evidence="2 3" key="1">
    <citation type="journal article" date="2016" name="Sci. Rep.">
        <title>Metabolic traits of an uncultured archaeal lineage -MSBL1- from brine pools of the Red Sea.</title>
        <authorList>
            <person name="Mwirichia R."/>
            <person name="Alam I."/>
            <person name="Rashid M."/>
            <person name="Vinu M."/>
            <person name="Ba-Alawi W."/>
            <person name="Anthony Kamau A."/>
            <person name="Kamanda Ngugi D."/>
            <person name="Goker M."/>
            <person name="Klenk H.P."/>
            <person name="Bajic V."/>
            <person name="Stingl U."/>
        </authorList>
    </citation>
    <scope>NUCLEOTIDE SEQUENCE [LARGE SCALE GENOMIC DNA]</scope>
    <source>
        <strain evidence="2">SCGC-AAA259D14</strain>
    </source>
</reference>
<dbReference type="InterPro" id="IPR043129">
    <property type="entry name" value="ATPase_NBD"/>
</dbReference>
<accession>A0A133U6Q8</accession>
<comment type="caution">
    <text evidence="2">The sequence shown here is derived from an EMBL/GenBank/DDBJ whole genome shotgun (WGS) entry which is preliminary data.</text>
</comment>
<dbReference type="Pfam" id="PF01968">
    <property type="entry name" value="Hydantoinase_A"/>
    <property type="match status" value="1"/>
</dbReference>
<protein>
    <recommendedName>
        <fullName evidence="1">Hydantoinase A/oxoprolinase domain-containing protein</fullName>
    </recommendedName>
</protein>
<dbReference type="NCBIfam" id="TIGR03123">
    <property type="entry name" value="one_C_unchar_1"/>
    <property type="match status" value="1"/>
</dbReference>
<evidence type="ECO:0000313" key="2">
    <source>
        <dbReference type="EMBL" id="KXA89873.1"/>
    </source>
</evidence>
<dbReference type="InterPro" id="IPR002756">
    <property type="entry name" value="MfnF"/>
</dbReference>
<organism evidence="2 3">
    <name type="scientific">candidate division MSBL1 archaeon SCGC-AAA259D14</name>
    <dbReference type="NCBI Taxonomy" id="1698261"/>
    <lineage>
        <taxon>Archaea</taxon>
        <taxon>Methanobacteriati</taxon>
        <taxon>Methanobacteriota</taxon>
        <taxon>candidate division MSBL1</taxon>
    </lineage>
</organism>